<dbReference type="PANTHER" id="PTHR45931">
    <property type="entry name" value="SI:CH211-59O9.10"/>
    <property type="match status" value="1"/>
</dbReference>
<evidence type="ECO:0000256" key="2">
    <source>
        <dbReference type="ARBA" id="ARBA00022771"/>
    </source>
</evidence>
<keyword evidence="1" id="KW-0479">Metal-binding</keyword>
<dbReference type="GO" id="GO:0005634">
    <property type="term" value="C:nucleus"/>
    <property type="evidence" value="ECO:0007669"/>
    <property type="project" value="TreeGrafter"/>
</dbReference>
<keyword evidence="8" id="KW-1185">Reference proteome</keyword>
<dbReference type="GO" id="GO:0045893">
    <property type="term" value="P:positive regulation of DNA-templated transcription"/>
    <property type="evidence" value="ECO:0007669"/>
    <property type="project" value="TreeGrafter"/>
</dbReference>
<keyword evidence="3" id="KW-0862">Zinc</keyword>
<dbReference type="InterPro" id="IPR051834">
    <property type="entry name" value="RING_finger_E3_ligase"/>
</dbReference>
<dbReference type="GO" id="GO:0061630">
    <property type="term" value="F:ubiquitin protein ligase activity"/>
    <property type="evidence" value="ECO:0007669"/>
    <property type="project" value="TreeGrafter"/>
</dbReference>
<evidence type="ECO:0000256" key="5">
    <source>
        <dbReference type="SAM" id="MobiDB-lite"/>
    </source>
</evidence>
<dbReference type="SMART" id="SM00744">
    <property type="entry name" value="RINGv"/>
    <property type="match status" value="1"/>
</dbReference>
<dbReference type="GO" id="GO:0016567">
    <property type="term" value="P:protein ubiquitination"/>
    <property type="evidence" value="ECO:0007669"/>
    <property type="project" value="TreeGrafter"/>
</dbReference>
<feature type="region of interest" description="Disordered" evidence="5">
    <location>
        <begin position="301"/>
        <end position="323"/>
    </location>
</feature>
<dbReference type="CDD" id="cd16472">
    <property type="entry name" value="RING-H2_RNF38-like"/>
    <property type="match status" value="1"/>
</dbReference>
<evidence type="ECO:0000313" key="8">
    <source>
        <dbReference type="Proteomes" id="UP000579812"/>
    </source>
</evidence>
<dbReference type="GO" id="GO:0006511">
    <property type="term" value="P:ubiquitin-dependent protein catabolic process"/>
    <property type="evidence" value="ECO:0007669"/>
    <property type="project" value="TreeGrafter"/>
</dbReference>
<feature type="region of interest" description="Disordered" evidence="5">
    <location>
        <begin position="361"/>
        <end position="389"/>
    </location>
</feature>
<feature type="region of interest" description="Disordered" evidence="5">
    <location>
        <begin position="51"/>
        <end position="118"/>
    </location>
</feature>
<feature type="compositionally biased region" description="Basic and acidic residues" evidence="5">
    <location>
        <begin position="85"/>
        <end position="95"/>
    </location>
</feature>
<dbReference type="AlphaFoldDB" id="A0A7J6BNA6"/>
<reference evidence="7 8" key="1">
    <citation type="submission" date="2020-04" db="EMBL/GenBank/DDBJ databases">
        <title>Chromosome-level genome assembly of a cyprinid fish Onychostoma macrolepis by integration of Nanopore Sequencing, Bionano and Hi-C technology.</title>
        <authorList>
            <person name="Wang D."/>
        </authorList>
    </citation>
    <scope>NUCLEOTIDE SEQUENCE [LARGE SCALE GENOMIC DNA]</scope>
    <source>
        <strain evidence="7">SWU-2019</strain>
        <tissue evidence="7">Muscle</tissue>
    </source>
</reference>
<accession>A0A7J6BNA6</accession>
<proteinExistence type="predicted"/>
<dbReference type="GO" id="GO:0008270">
    <property type="term" value="F:zinc ion binding"/>
    <property type="evidence" value="ECO:0007669"/>
    <property type="project" value="UniProtKB-KW"/>
</dbReference>
<dbReference type="SUPFAM" id="SSF57850">
    <property type="entry name" value="RING/U-box"/>
    <property type="match status" value="1"/>
</dbReference>
<feature type="region of interest" description="Disordered" evidence="5">
    <location>
        <begin position="158"/>
        <end position="183"/>
    </location>
</feature>
<dbReference type="Pfam" id="PF13639">
    <property type="entry name" value="zf-RING_2"/>
    <property type="match status" value="1"/>
</dbReference>
<dbReference type="OrthoDB" id="8062037at2759"/>
<feature type="compositionally biased region" description="Basic residues" evidence="5">
    <location>
        <begin position="214"/>
        <end position="225"/>
    </location>
</feature>
<gene>
    <name evidence="7" type="ORF">G5714_024190</name>
</gene>
<organism evidence="7 8">
    <name type="scientific">Onychostoma macrolepis</name>
    <dbReference type="NCBI Taxonomy" id="369639"/>
    <lineage>
        <taxon>Eukaryota</taxon>
        <taxon>Metazoa</taxon>
        <taxon>Chordata</taxon>
        <taxon>Craniata</taxon>
        <taxon>Vertebrata</taxon>
        <taxon>Euteleostomi</taxon>
        <taxon>Actinopterygii</taxon>
        <taxon>Neopterygii</taxon>
        <taxon>Teleostei</taxon>
        <taxon>Ostariophysi</taxon>
        <taxon>Cypriniformes</taxon>
        <taxon>Cyprinidae</taxon>
        <taxon>Acrossocheilinae</taxon>
        <taxon>Onychostoma</taxon>
    </lineage>
</organism>
<evidence type="ECO:0000313" key="7">
    <source>
        <dbReference type="EMBL" id="KAF4095112.1"/>
    </source>
</evidence>
<keyword evidence="2 4" id="KW-0863">Zinc-finger</keyword>
<dbReference type="EMBL" id="JAAMOB010000025">
    <property type="protein sequence ID" value="KAF4095112.1"/>
    <property type="molecule type" value="Genomic_DNA"/>
</dbReference>
<feature type="region of interest" description="Disordered" evidence="5">
    <location>
        <begin position="1"/>
        <end position="21"/>
    </location>
</feature>
<dbReference type="Proteomes" id="UP000579812">
    <property type="component" value="Unassembled WGS sequence"/>
</dbReference>
<dbReference type="FunFam" id="3.30.40.10:FF:000922">
    <property type="entry name" value="RING finger protein 38"/>
    <property type="match status" value="1"/>
</dbReference>
<feature type="compositionally biased region" description="Basic residues" evidence="5">
    <location>
        <begin position="368"/>
        <end position="385"/>
    </location>
</feature>
<dbReference type="Gene3D" id="3.30.40.10">
    <property type="entry name" value="Zinc/RING finger domain, C3HC4 (zinc finger)"/>
    <property type="match status" value="1"/>
</dbReference>
<feature type="region of interest" description="Disordered" evidence="5">
    <location>
        <begin position="198"/>
        <end position="236"/>
    </location>
</feature>
<dbReference type="InterPro" id="IPR011016">
    <property type="entry name" value="Znf_RING-CH"/>
</dbReference>
<evidence type="ECO:0000256" key="4">
    <source>
        <dbReference type="PROSITE-ProRule" id="PRU00175"/>
    </source>
</evidence>
<feature type="compositionally biased region" description="Low complexity" evidence="5">
    <location>
        <begin position="158"/>
        <end position="178"/>
    </location>
</feature>
<dbReference type="InterPro" id="IPR013083">
    <property type="entry name" value="Znf_RING/FYVE/PHD"/>
</dbReference>
<evidence type="ECO:0000256" key="3">
    <source>
        <dbReference type="ARBA" id="ARBA00022833"/>
    </source>
</evidence>
<dbReference type="PROSITE" id="PS50089">
    <property type="entry name" value="ZF_RING_2"/>
    <property type="match status" value="1"/>
</dbReference>
<dbReference type="SMART" id="SM00184">
    <property type="entry name" value="RING"/>
    <property type="match status" value="1"/>
</dbReference>
<comment type="caution">
    <text evidence="7">The sequence shown here is derived from an EMBL/GenBank/DDBJ whole genome shotgun (WGS) entry which is preliminary data.</text>
</comment>
<sequence>MDDIQESSEPGSPLYSGSCLAPDTPDSLNNACLLNDSDPLFEDRGHVHEFSSTFVPETPSPLTHRRKRHSQKDGDRNVATSSCTDGRKWERREHIPGYLSTTPSSQRTMKRRRLEDSSASMLCGHTTVTQGANGFVTASSLLPSDFTWLESPRPTISSASHVSACSKPSSSAGSSTSALDQTSDPAYLNEPLVMGHASKQKTLHTSNGREQKSKKTIYSKTKSKVSKSTSAHSSLHAMEHEASLLDAAKRMQEPASSLVCPIPEDIVIIEDDTDDVSVVRSVQMAEDEAYARSLQEQFDMEERMERQRQQNRSPSRNNHNHNHMVDPYVGLGWISPWASMISSASFSHGPSELSELQQVIFGEQPRRQQGRRQTGRTRNSRRRQASHLQMDLFDDSQGNNYEALLAFEEQQGAVVAKNTLTKAEIERLPTKTYDPTHSAGKTDCQICFSEYKAGERLRILPCLHDYHVKCIDRWLKENATCPICRADISECGGFS</sequence>
<evidence type="ECO:0000259" key="6">
    <source>
        <dbReference type="PROSITE" id="PS50089"/>
    </source>
</evidence>
<protein>
    <recommendedName>
        <fullName evidence="6">RING-type domain-containing protein</fullName>
    </recommendedName>
</protein>
<evidence type="ECO:0000256" key="1">
    <source>
        <dbReference type="ARBA" id="ARBA00022723"/>
    </source>
</evidence>
<dbReference type="InterPro" id="IPR001841">
    <property type="entry name" value="Znf_RING"/>
</dbReference>
<dbReference type="PANTHER" id="PTHR45931:SF15">
    <property type="entry name" value="SI:CH211-59O9.10"/>
    <property type="match status" value="1"/>
</dbReference>
<name>A0A7J6BNA6_9TELE</name>
<feature type="domain" description="RING-type" evidence="6">
    <location>
        <begin position="444"/>
        <end position="485"/>
    </location>
</feature>